<protein>
    <submittedName>
        <fullName evidence="1">Uncharacterized protein</fullName>
    </submittedName>
</protein>
<proteinExistence type="predicted"/>
<sequence length="3572" mass="402481">IPTLLDYGEVLLSLLPLEKRTTHLFSYICELSLLYSALATPPPAKLACAALLLTRALHHYAPLWPSQLVVYTGFTKGDLVSLSVLLYAKCFTQEVPKDYRHVSLTGVKQRFEDEAYQHISKEKVMDFKELCQILEIPEVEPQMEPPSPTGQPADIHTFLASPSSTNKRRRDDAMQAARASFVATPTAELSNQEETLLGDILDWSLDTSCSGYEGDQEEESEGEKNCDSSMISVNLHPLTDEDKRLEHCRALSSDEDSFCEAEREVSEDRKGQELFSFSTDLHSSGYSSVQSVSPSSTCSTSLMPCTFKSFTTSLGAASANAQPGFRLLVPMQRPRGTSSKQVKRKNSAAHSGAPVEGCLDCVLLKMAIVRQFGLLVWKNYLQQQLAYVPGNSSVVRQVAEDVRGSLQLSSVRGFETEEQFEDFVRNDPLSGKLLAAVVFEHPFTHDDEPLPVKVSYHLRFTFTPRNAPIKEKSELNPNSDLDWHTLSLYPLFQMPGPREQYDKEGGTPGYFREGFLAVQHAVDRAIMRSYNRTAAASLLQKIRVVLSRFPYPPFIYDVFILAIQNQLPLLLVLSFTYTSLNIVRAVVQEKERKLKEYMRMMGLSNWLHWSAWFLMFFLFLSISVFFVTLLLCIQVSPNGAVLTYSDPTLVFVFLLIFTIATINFSFMISTFFSRANVAAAAGGFIYFLSYLPYLFLWPRYDLLSHAQKVSACLISNVAMAMGAQLMGMFEGKGTGIQWSNLFDAVTVDDDFSLAQVIGLLLFDSVLYGLVAWYMEAVFPGEYGVPLPSYFFALPSYWCSSPRMALVNEKEEEEDAEKALKGEFIEEEPAGLVSGIKIKHLAKEFKLGNKTRKAVRDLTLNMFEGQITVLLGHNGAGKTTTLSMLTGLFPPTSGRAYINGYDICQDMALIRRSLGLCPQHDVLFDNLTVREHLLFYAQLKGYSKEKIPDEVDRIIRILNLEDKRHARSKTLSGGMKRKLSIGIALIGDSKVVMLDEPTSGMDPSARRATWDLLQGEKRGRTILLTTHFMDEADLLGDRIAIMAGGELQCSGSPLFLKNKYGAGYHMVIVKDALCNVSEITRLVHMYVPNATLESSAGAELSYILPKESTSRFELLFAELEMNREELGIASYGASVTTMEEVFLRVGKLVDSSLDIQAIQLPALQYQHERRSHDWTTDDASSISGMTDVTDFTDSGTLISEDCSNIKLNTGVRLYMQQFYAMFLKRALYSWRNWKVMVGSVPGPSRLHNNFTDYILTQAEEEGGSFNERCVVGAAFRGSSRYFSEATAYFNNEGYHTPATALMMVDNALFKLLAGPNASIQTGNYPMPRNLSEVARSQLTEGKTGFAIAINLMYGMASLSSTFALLLVTESAIKSKHVQKVSGVYLSNFWFSALLWDLVNFLLPCLLMLVVFQAFGVKAFVDDNHLVDVLLLLLLLYGWAVVPLMYLLSFLFSSAATAYTRLTIFNMISGTATFLAVTIMTIPELNLQHLSHILDKVFLIFPNYCLGMSFSQFYQNYEFISFCPTTPITQAVCKYLNITYQTNYFSMAEPGVGRFLVAFSVQGVVFIILLFVIELQCFHTLRRLLSSLCRRRKQLPLIEDAALLPEDRDVAEERKRVLECQPIVESMVGSPLVLQELSKVYSSGENLLAVDRLSLAVGKGECFGLLGFNGAGKTTTFKMLTGDESVTSGDAYIDGYSILRDIKKVQQRIGYCPQFDAVLDHMTGRETLSMYARLRGIPEKYVSGCVENVLRSLLLEPHADKLVRSYSGGNKRKLSAGMALIGGPPVIFLDEPSTGMDPVARRLLWDAVTRTRESGKAIIITSHRASLAAAYTLLAKVHIEAELEDSDLQLFKDFIESTFPGSQLKDEHQGMVHYHLTDKTLTWAQVFGTLEAAKEKYRIEDYCVSQISLEQVFLSFAQFQHCTEGGRKPEQNIYSFKDCFGHINECMHRIRLMERMMMSRELLANTRRPSLLRINPQKLLLQGTPGNAIKEKKKKEKSPTMWQASVKGVSATAKQMSLIDDSVFFLFSSPTTLMGTVALVLILYLFSSTFAFRETLKEPPGPRPLPLLGNLLQLDLKRPYRTLCELSKKYGSVFTVYFGTNKVVVLAGYKAVKEALVSYAEEFGDRDISPIFYETNQGHGILFANGESWKEMRRFALTTLRDFGMGKRVAENKILEESHYLLQMFEEHKGKPFDTSCPLNYATSNIISSIVYGSRFEYDDPRFKNMVRRANETIRVTGSAAIQLYNMFPWLVCWTKSRRVILKNLEMTVRDVKDLIKHLRETLNPHICRGLVDCFLIRKQKEEDSCTVDTHYNEKNLMFTVTNLFAAGTDTTATTLKWCLLLMAKYPQIQDKVQEELSRVVGSRQVRVDDRKNLPYTDAVIHETQRLANIVPMSIPHKTSRDVTFQGYFIKEGTTVLPLLTSVLYDESEWESPHTFNPSHFLDKEGNFIRRDAFMPFSAGRRDCRIMLEDLFQSSTSAFLLGATVGLLVLHLFYSSVSSRDKKREPPGPKPLPLFGNLLQLDFKRLDSCLFDLSKKYGSVFTVYFGLKKVVVLAGYRTVKQALVNHAEEFGDREITPVFYDFNKGHGILFSNGDSWKEMRRFALMTLRDFGMGRKISEGRIIEECRYLIEEFEQYEGKSFNNAKAIGYASSNIISAIMFGKRFEYNDPAFQVMVDRDHESIHLTGSASILIYNILPWLGPFLKNWRDLMKNVEKNKGETKSIIADLKETLNPEMCRCFVDAFLTRKLTLEESGIKDSHFHDDNLVYSVINLFAAGTDTTGNTLQWCLLFMAKYPHIQEKVQEELSRVVGSRQVRVEDRKNLPYTDAVIHESQRLANIVPMSIPHKTSRDVTFQGYFIKKGTTVFPLLTSVLYDKSEWESPHTFNPSHFLDKEGNFIRREAFMPFSAGRRAYKGCVISKFEDGGQPVMHEQELQERAEYAALRDARVESHGGGSGDTGLYSLWSVHQTVQDPITKGGVELKEKYSGDGWIMLGDIFQSSVSVFLVVVIVVLLVLHLLNPDLSSQEQRKEPPGPKPLPLLGNLLQLDLKSPHTTLLKLSKKYGSVFTVHFGPKKVVILAGYKTVKQALVNHAVEFGEREVFPVALDLNGSHGGGILFANGKLWKEMRRFSLSTLRDFGMSKKPAEEKIIEEIQYLIDVFEKHEGKPFSPTQPLNNAVSNIISSIVYGNRFDYSDPVFTRMVERSKENIQLSGSSSLQLYNLFPWMCKWSSNRLRLIKNVAENREQIKRLIRPLEETLNIQTCRGFVDCFLAQKQRLEDVGNTNSYYDKENLVSTIGNLFAAGTDTTATTLRWCLLLMAKYPHIQDHVQEELSRVVGSRQVQAEDRKNLPYTDAVIHETQRLANILPIAIPHNTATDVTFQDYFIRKGTTVYPLLASVLWDENEWESPRTFNPAHFLDTDGKFIKKDAFMPFSAGHRVCLGEGLAKMELFLFFTSLLQHFCFTPPPGVTEDELDLTPAVGFTLNPLPHELCGAKWKGQAVAGGGVEQLVLEQAWGPDPREDAIFGLQFSLQCTVIPDKLILKVHNLGLPSIAVPLDQELPNQQASGGENQGTTHPLH</sequence>
<accession>A0ACB8VW44</accession>
<evidence type="ECO:0000313" key="2">
    <source>
        <dbReference type="Proteomes" id="UP000831701"/>
    </source>
</evidence>
<name>A0ACB8VW44_9TELE</name>
<dbReference type="Proteomes" id="UP000831701">
    <property type="component" value="Chromosome 17"/>
</dbReference>
<evidence type="ECO:0000313" key="1">
    <source>
        <dbReference type="EMBL" id="KAI3359808.1"/>
    </source>
</evidence>
<reference evidence="1" key="1">
    <citation type="submission" date="2022-04" db="EMBL/GenBank/DDBJ databases">
        <title>Jade perch genome.</title>
        <authorList>
            <person name="Chao B."/>
        </authorList>
    </citation>
    <scope>NUCLEOTIDE SEQUENCE</scope>
    <source>
        <strain evidence="1">CB-2022</strain>
    </source>
</reference>
<dbReference type="EMBL" id="CM041547">
    <property type="protein sequence ID" value="KAI3359808.1"/>
    <property type="molecule type" value="Genomic_DNA"/>
</dbReference>
<comment type="caution">
    <text evidence="1">The sequence shown here is derived from an EMBL/GenBank/DDBJ whole genome shotgun (WGS) entry which is preliminary data.</text>
</comment>
<feature type="non-terminal residue" evidence="1">
    <location>
        <position position="1"/>
    </location>
</feature>
<keyword evidence="2" id="KW-1185">Reference proteome</keyword>
<gene>
    <name evidence="1" type="ORF">L3Q82_014178</name>
</gene>
<organism evidence="1 2">
    <name type="scientific">Scortum barcoo</name>
    <name type="common">barcoo grunter</name>
    <dbReference type="NCBI Taxonomy" id="214431"/>
    <lineage>
        <taxon>Eukaryota</taxon>
        <taxon>Metazoa</taxon>
        <taxon>Chordata</taxon>
        <taxon>Craniata</taxon>
        <taxon>Vertebrata</taxon>
        <taxon>Euteleostomi</taxon>
        <taxon>Actinopterygii</taxon>
        <taxon>Neopterygii</taxon>
        <taxon>Teleostei</taxon>
        <taxon>Neoteleostei</taxon>
        <taxon>Acanthomorphata</taxon>
        <taxon>Eupercaria</taxon>
        <taxon>Centrarchiformes</taxon>
        <taxon>Terapontoidei</taxon>
        <taxon>Terapontidae</taxon>
        <taxon>Scortum</taxon>
    </lineage>
</organism>